<accession>A0ABT6JLH0</accession>
<evidence type="ECO:0000313" key="2">
    <source>
        <dbReference type="EMBL" id="MDH5831387.1"/>
    </source>
</evidence>
<dbReference type="EMBL" id="JARXRN010000028">
    <property type="protein sequence ID" value="MDH5831387.1"/>
    <property type="molecule type" value="Genomic_DNA"/>
</dbReference>
<dbReference type="Pfam" id="PF16823">
    <property type="entry name" value="tPilZ"/>
    <property type="match status" value="1"/>
</dbReference>
<keyword evidence="3" id="KW-1185">Reference proteome</keyword>
<dbReference type="RefSeq" id="WP_280602361.1">
    <property type="nucleotide sequence ID" value="NZ_JARXRN010000028.1"/>
</dbReference>
<protein>
    <submittedName>
        <fullName evidence="2">PilZ domain-containing protein</fullName>
    </submittedName>
</protein>
<dbReference type="InterPro" id="IPR031800">
    <property type="entry name" value="PilZ_atypical"/>
</dbReference>
<gene>
    <name evidence="2" type="ORF">QFW80_12775</name>
</gene>
<name>A0ABT6JLH0_9GAMM</name>
<evidence type="ECO:0000313" key="3">
    <source>
        <dbReference type="Proteomes" id="UP001156831"/>
    </source>
</evidence>
<reference evidence="2 3" key="1">
    <citation type="submission" date="2023-04" db="EMBL/GenBank/DDBJ databases">
        <title>Luteimonas sp. M1R5S18.</title>
        <authorList>
            <person name="Sun J.-Q."/>
        </authorList>
    </citation>
    <scope>NUCLEOTIDE SEQUENCE [LARGE SCALE GENOMIC DNA]</scope>
    <source>
        <strain evidence="2 3">M1R5S18</strain>
    </source>
</reference>
<dbReference type="Proteomes" id="UP001156831">
    <property type="component" value="Unassembled WGS sequence"/>
</dbReference>
<sequence length="188" mass="20658">MTTPAAAAELLFGDSLSCEELRPAAFVPRPRRTDPVLAASAEALLRALAVVEDGPRNEEPESGGDHALPRIEAKLDLLTTLVASLVRHEDADPVRFLQWSARGACLLLSEPPPDAPEGGLLRVRPADWLPSTLQLPATELAREQTAEGLRVWLRFDPLPPALEAALERHLFRIHRRAVAESRRPRPET</sequence>
<proteinExistence type="predicted"/>
<evidence type="ECO:0000259" key="1">
    <source>
        <dbReference type="Pfam" id="PF16823"/>
    </source>
</evidence>
<organism evidence="2 3">
    <name type="scientific">Luteimonas rhizosphaericola</name>
    <dbReference type="NCBI Taxonomy" id="3042024"/>
    <lineage>
        <taxon>Bacteria</taxon>
        <taxon>Pseudomonadati</taxon>
        <taxon>Pseudomonadota</taxon>
        <taxon>Gammaproteobacteria</taxon>
        <taxon>Lysobacterales</taxon>
        <taxon>Lysobacteraceae</taxon>
        <taxon>Luteimonas</taxon>
    </lineage>
</organism>
<feature type="domain" description="Cyclic di-GMP receptor atypical PilZ" evidence="1">
    <location>
        <begin position="45"/>
        <end position="183"/>
    </location>
</feature>
<comment type="caution">
    <text evidence="2">The sequence shown here is derived from an EMBL/GenBank/DDBJ whole genome shotgun (WGS) entry which is preliminary data.</text>
</comment>